<dbReference type="PANTHER" id="PTHR43280">
    <property type="entry name" value="ARAC-FAMILY TRANSCRIPTIONAL REGULATOR"/>
    <property type="match status" value="1"/>
</dbReference>
<dbReference type="InterPro" id="IPR020449">
    <property type="entry name" value="Tscrpt_reg_AraC-type_HTH"/>
</dbReference>
<evidence type="ECO:0000256" key="1">
    <source>
        <dbReference type="ARBA" id="ARBA00023015"/>
    </source>
</evidence>
<dbReference type="InterPro" id="IPR018060">
    <property type="entry name" value="HTH_AraC"/>
</dbReference>
<dbReference type="Gene3D" id="2.60.120.10">
    <property type="entry name" value="Jelly Rolls"/>
    <property type="match status" value="1"/>
</dbReference>
<dbReference type="Gene3D" id="1.10.10.60">
    <property type="entry name" value="Homeodomain-like"/>
    <property type="match status" value="2"/>
</dbReference>
<accession>A0A3A3GYL5</accession>
<comment type="caution">
    <text evidence="5">The sequence shown here is derived from an EMBL/GenBank/DDBJ whole genome shotgun (WGS) entry which is preliminary data.</text>
</comment>
<dbReference type="SUPFAM" id="SSF51215">
    <property type="entry name" value="Regulatory protein AraC"/>
    <property type="match status" value="1"/>
</dbReference>
<dbReference type="PROSITE" id="PS00041">
    <property type="entry name" value="HTH_ARAC_FAMILY_1"/>
    <property type="match status" value="1"/>
</dbReference>
<dbReference type="GO" id="GO:0043565">
    <property type="term" value="F:sequence-specific DNA binding"/>
    <property type="evidence" value="ECO:0007669"/>
    <property type="project" value="InterPro"/>
</dbReference>
<evidence type="ECO:0000259" key="4">
    <source>
        <dbReference type="PROSITE" id="PS01124"/>
    </source>
</evidence>
<evidence type="ECO:0000256" key="2">
    <source>
        <dbReference type="ARBA" id="ARBA00023125"/>
    </source>
</evidence>
<dbReference type="InterPro" id="IPR037923">
    <property type="entry name" value="HTH-like"/>
</dbReference>
<dbReference type="SUPFAM" id="SSF46689">
    <property type="entry name" value="Homeodomain-like"/>
    <property type="match status" value="2"/>
</dbReference>
<dbReference type="InterPro" id="IPR018062">
    <property type="entry name" value="HTH_AraC-typ_CS"/>
</dbReference>
<dbReference type="OrthoDB" id="2533861at2"/>
<dbReference type="Proteomes" id="UP000266177">
    <property type="component" value="Unassembled WGS sequence"/>
</dbReference>
<gene>
    <name evidence="5" type="ORF">DQX05_22415</name>
</gene>
<dbReference type="Pfam" id="PF12833">
    <property type="entry name" value="HTH_18"/>
    <property type="match status" value="1"/>
</dbReference>
<dbReference type="Pfam" id="PF02311">
    <property type="entry name" value="AraC_binding"/>
    <property type="match status" value="1"/>
</dbReference>
<evidence type="ECO:0000313" key="6">
    <source>
        <dbReference type="Proteomes" id="UP000266177"/>
    </source>
</evidence>
<dbReference type="EMBL" id="QYZD01000026">
    <property type="protein sequence ID" value="RJG21255.1"/>
    <property type="molecule type" value="Genomic_DNA"/>
</dbReference>
<evidence type="ECO:0000313" key="5">
    <source>
        <dbReference type="EMBL" id="RJG21255.1"/>
    </source>
</evidence>
<dbReference type="InterPro" id="IPR009057">
    <property type="entry name" value="Homeodomain-like_sf"/>
</dbReference>
<sequence>MKPLIEVQPHIRAAHMYNYRGAPEEQRRRGYSYAFHLFTEGHGHMIVNEQVYPVASGSLIFVRPGEGHYFVPAPGATMDACNIYCDLWCVPQPKQPTFAYQWDDYDPRWLTEQIPCPELDGLPTSMSLRPYPHLIELIKQTLAAFNRSGKYRAQAVSACFYCWILQWHEVGSLTETADYRITRILEQMEACPEQRFSVDYWCSECGLEKSQFYRLFKQETGMSPKAYALQARMKKAAVLLMESRQSITEIALMLGYDSIHYFSNQFSSVYGISPSSYRMGKGYQKLDRWS</sequence>
<dbReference type="GO" id="GO:0003700">
    <property type="term" value="F:DNA-binding transcription factor activity"/>
    <property type="evidence" value="ECO:0007669"/>
    <property type="project" value="InterPro"/>
</dbReference>
<keyword evidence="2" id="KW-0238">DNA-binding</keyword>
<dbReference type="AlphaFoldDB" id="A0A3A3GYL5"/>
<reference evidence="5 6" key="1">
    <citation type="submission" date="2018-09" db="EMBL/GenBank/DDBJ databases">
        <title>Paenibacillus SK2017-BO5.</title>
        <authorList>
            <person name="Piskunova J.V."/>
            <person name="Dubiley S.A."/>
            <person name="Severinov K.V."/>
        </authorList>
    </citation>
    <scope>NUCLEOTIDE SEQUENCE [LARGE SCALE GENOMIC DNA]</scope>
    <source>
        <strain evidence="5 6">BO5</strain>
    </source>
</reference>
<dbReference type="InterPro" id="IPR003313">
    <property type="entry name" value="AraC-bd"/>
</dbReference>
<protein>
    <submittedName>
        <fullName evidence="5">AraC family transcriptional regulator</fullName>
    </submittedName>
</protein>
<keyword evidence="1" id="KW-0805">Transcription regulation</keyword>
<dbReference type="RefSeq" id="WP_119795680.1">
    <property type="nucleotide sequence ID" value="NZ_QYZD01000026.1"/>
</dbReference>
<feature type="domain" description="HTH araC/xylS-type" evidence="4">
    <location>
        <begin position="182"/>
        <end position="280"/>
    </location>
</feature>
<dbReference type="SMART" id="SM00342">
    <property type="entry name" value="HTH_ARAC"/>
    <property type="match status" value="1"/>
</dbReference>
<dbReference type="InterPro" id="IPR014710">
    <property type="entry name" value="RmlC-like_jellyroll"/>
</dbReference>
<proteinExistence type="predicted"/>
<dbReference type="PANTHER" id="PTHR43280:SF2">
    <property type="entry name" value="HTH-TYPE TRANSCRIPTIONAL REGULATOR EXSA"/>
    <property type="match status" value="1"/>
</dbReference>
<organism evidence="5 6">
    <name type="scientific">Paenibacillus thiaminolyticus</name>
    <name type="common">Bacillus thiaminolyticus</name>
    <dbReference type="NCBI Taxonomy" id="49283"/>
    <lineage>
        <taxon>Bacteria</taxon>
        <taxon>Bacillati</taxon>
        <taxon>Bacillota</taxon>
        <taxon>Bacilli</taxon>
        <taxon>Bacillales</taxon>
        <taxon>Paenibacillaceae</taxon>
        <taxon>Paenibacillus</taxon>
    </lineage>
</organism>
<keyword evidence="3" id="KW-0804">Transcription</keyword>
<evidence type="ECO:0000256" key="3">
    <source>
        <dbReference type="ARBA" id="ARBA00023163"/>
    </source>
</evidence>
<dbReference type="PRINTS" id="PR00032">
    <property type="entry name" value="HTHARAC"/>
</dbReference>
<dbReference type="PROSITE" id="PS01124">
    <property type="entry name" value="HTH_ARAC_FAMILY_2"/>
    <property type="match status" value="1"/>
</dbReference>
<name>A0A3A3GYL5_PANTH</name>